<dbReference type="PANTHER" id="PTHR34322:SF2">
    <property type="entry name" value="TRANSPOSASE IS200-LIKE DOMAIN-CONTAINING PROTEIN"/>
    <property type="match status" value="1"/>
</dbReference>
<dbReference type="PANTHER" id="PTHR34322">
    <property type="entry name" value="TRANSPOSASE, Y1_TNP DOMAIN-CONTAINING"/>
    <property type="match status" value="1"/>
</dbReference>
<evidence type="ECO:0000259" key="1">
    <source>
        <dbReference type="SMART" id="SM01321"/>
    </source>
</evidence>
<dbReference type="RefSeq" id="WP_184527956.1">
    <property type="nucleotide sequence ID" value="NZ_JACHGK010000013.1"/>
</dbReference>
<protein>
    <submittedName>
        <fullName evidence="2">REP element-mobilizing transposase RayT</fullName>
    </submittedName>
</protein>
<dbReference type="Pfam" id="PF01797">
    <property type="entry name" value="Y1_Tnp"/>
    <property type="match status" value="1"/>
</dbReference>
<sequence>MGRKRREYIPHAYHHIYSRGNNRQNIFHDGIDMMEVLRLLAMIHADFPISVSAYCIMTNHYHFLLKSENLSISKIMSIFNKRYTDYYNRRYHQVGHVFQQRFKSSPILSPQDLLQVSKYIHRNPISTKRPMVSKMEDYRYSSYQFYKKDISPPYSFINLTDLPASLFRLSERTLEHYCKYVEYDP</sequence>
<dbReference type="Proteomes" id="UP000531594">
    <property type="component" value="Unassembled WGS sequence"/>
</dbReference>
<dbReference type="EMBL" id="JACHGK010000013">
    <property type="protein sequence ID" value="MBB6446705.1"/>
    <property type="molecule type" value="Genomic_DNA"/>
</dbReference>
<dbReference type="InterPro" id="IPR002686">
    <property type="entry name" value="Transposase_17"/>
</dbReference>
<evidence type="ECO:0000313" key="2">
    <source>
        <dbReference type="EMBL" id="MBB6446705.1"/>
    </source>
</evidence>
<name>A0A7X0HW39_9BACI</name>
<proteinExistence type="predicted"/>
<feature type="domain" description="Transposase IS200-like" evidence="1">
    <location>
        <begin position="9"/>
        <end position="123"/>
    </location>
</feature>
<dbReference type="Gene3D" id="3.30.70.1290">
    <property type="entry name" value="Transposase IS200-like"/>
    <property type="match status" value="1"/>
</dbReference>
<dbReference type="GO" id="GO:0004803">
    <property type="term" value="F:transposase activity"/>
    <property type="evidence" value="ECO:0007669"/>
    <property type="project" value="InterPro"/>
</dbReference>
<evidence type="ECO:0000313" key="3">
    <source>
        <dbReference type="Proteomes" id="UP000531594"/>
    </source>
</evidence>
<dbReference type="SMART" id="SM01321">
    <property type="entry name" value="Y1_Tnp"/>
    <property type="match status" value="1"/>
</dbReference>
<gene>
    <name evidence="2" type="ORF">HNR53_003369</name>
</gene>
<accession>A0A7X0HW39</accession>
<dbReference type="AlphaFoldDB" id="A0A7X0HW39"/>
<organism evidence="2 3">
    <name type="scientific">Bacillus benzoevorans</name>
    <dbReference type="NCBI Taxonomy" id="1456"/>
    <lineage>
        <taxon>Bacteria</taxon>
        <taxon>Bacillati</taxon>
        <taxon>Bacillota</taxon>
        <taxon>Bacilli</taxon>
        <taxon>Bacillales</taxon>
        <taxon>Bacillaceae</taxon>
        <taxon>Bacillus</taxon>
    </lineage>
</organism>
<keyword evidence="3" id="KW-1185">Reference proteome</keyword>
<dbReference type="InterPro" id="IPR036515">
    <property type="entry name" value="Transposase_17_sf"/>
</dbReference>
<comment type="caution">
    <text evidence="2">The sequence shown here is derived from an EMBL/GenBank/DDBJ whole genome shotgun (WGS) entry which is preliminary data.</text>
</comment>
<dbReference type="GO" id="GO:0003677">
    <property type="term" value="F:DNA binding"/>
    <property type="evidence" value="ECO:0007669"/>
    <property type="project" value="InterPro"/>
</dbReference>
<reference evidence="2 3" key="1">
    <citation type="submission" date="2020-08" db="EMBL/GenBank/DDBJ databases">
        <title>Genomic Encyclopedia of Type Strains, Phase IV (KMG-IV): sequencing the most valuable type-strain genomes for metagenomic binning, comparative biology and taxonomic classification.</title>
        <authorList>
            <person name="Goeker M."/>
        </authorList>
    </citation>
    <scope>NUCLEOTIDE SEQUENCE [LARGE SCALE GENOMIC DNA]</scope>
    <source>
        <strain evidence="2 3">DSM 5391</strain>
    </source>
</reference>
<dbReference type="GO" id="GO:0006313">
    <property type="term" value="P:DNA transposition"/>
    <property type="evidence" value="ECO:0007669"/>
    <property type="project" value="InterPro"/>
</dbReference>
<dbReference type="SUPFAM" id="SSF143422">
    <property type="entry name" value="Transposase IS200-like"/>
    <property type="match status" value="1"/>
</dbReference>